<dbReference type="NCBIfam" id="NF001899">
    <property type="entry name" value="PRK00654.1-2"/>
    <property type="match status" value="1"/>
</dbReference>
<comment type="catalytic activity">
    <reaction evidence="1 8">
        <text>[(1-&gt;4)-alpha-D-glucosyl](n) + ADP-alpha-D-glucose = [(1-&gt;4)-alpha-D-glucosyl](n+1) + ADP + H(+)</text>
        <dbReference type="Rhea" id="RHEA:18189"/>
        <dbReference type="Rhea" id="RHEA-COMP:9584"/>
        <dbReference type="Rhea" id="RHEA-COMP:9587"/>
        <dbReference type="ChEBI" id="CHEBI:15378"/>
        <dbReference type="ChEBI" id="CHEBI:15444"/>
        <dbReference type="ChEBI" id="CHEBI:57498"/>
        <dbReference type="ChEBI" id="CHEBI:456216"/>
        <dbReference type="EC" id="2.4.1.21"/>
    </reaction>
</comment>
<dbReference type="InterPro" id="IPR013534">
    <property type="entry name" value="Starch_synth_cat_dom"/>
</dbReference>
<dbReference type="InterPro" id="IPR001296">
    <property type="entry name" value="Glyco_trans_1"/>
</dbReference>
<proteinExistence type="inferred from homology"/>
<comment type="function">
    <text evidence="2 8">Synthesizes alpha-1,4-glucan chains using ADP-glucose.</text>
</comment>
<dbReference type="SUPFAM" id="SSF53756">
    <property type="entry name" value="UDP-Glycosyltransferase/glycogen phosphorylase"/>
    <property type="match status" value="1"/>
</dbReference>
<dbReference type="Pfam" id="PF00534">
    <property type="entry name" value="Glycos_transf_1"/>
    <property type="match status" value="1"/>
</dbReference>
<evidence type="ECO:0000256" key="7">
    <source>
        <dbReference type="ARBA" id="ARBA00023056"/>
    </source>
</evidence>
<evidence type="ECO:0000313" key="11">
    <source>
        <dbReference type="EMBL" id="EOA04227.1"/>
    </source>
</evidence>
<evidence type="ECO:0000259" key="9">
    <source>
        <dbReference type="Pfam" id="PF00534"/>
    </source>
</evidence>
<evidence type="ECO:0000256" key="3">
    <source>
        <dbReference type="ARBA" id="ARBA00004964"/>
    </source>
</evidence>
<dbReference type="EMBL" id="AEEC02000017">
    <property type="protein sequence ID" value="EOA04227.1"/>
    <property type="molecule type" value="Genomic_DNA"/>
</dbReference>
<keyword evidence="7 8" id="KW-0320">Glycogen biosynthesis</keyword>
<dbReference type="EC" id="2.4.1.21" evidence="8"/>
<dbReference type="NCBIfam" id="TIGR02095">
    <property type="entry name" value="glgA"/>
    <property type="match status" value="1"/>
</dbReference>
<organism evidence="11 12">
    <name type="scientific">Herbaspirillum frisingense GSF30</name>
    <dbReference type="NCBI Taxonomy" id="864073"/>
    <lineage>
        <taxon>Bacteria</taxon>
        <taxon>Pseudomonadati</taxon>
        <taxon>Pseudomonadota</taxon>
        <taxon>Betaproteobacteria</taxon>
        <taxon>Burkholderiales</taxon>
        <taxon>Oxalobacteraceae</taxon>
        <taxon>Herbaspirillum</taxon>
    </lineage>
</organism>
<sequence>MQARVLLVSSEAVPLVKTGGLADVITALAVALRKVGIDASILMPAYPEAVRNLGETVQIGLKHGLPGGAGRLLRGSIPGTDVPVLLLDTARFRQRGANPYLDADGVEFSDNALCFADLSHAAVAICAGETSLPAPHVVHANDWHAGLIPCLLKLRGLDHIGTMLTIHNLAFQGNFALGSAEQIGIPQHLLTGDGVEYWGKLSFLKAGIRFSDCVSTVSRNYAEEIMTPRFGCGMDGILSFRKLDLRAIPNAIDAELWNPANDPLIARNFSVGNMKGKSACKRDLQKLFGLPVDPFAPVMGLGSRISHQKMADVVIEALPGILDRHPRLQVVVLGCGDHDYEDAFLALTRQYPGRIAVHIGYDERRAHALHAGSDMLLHPTRFEPFGLTPLYAMRYGAIPIGSRVGGLVDTVCDADLDPQRATGVLFEGERVEDMQHAVARAFALYNDNERWQSIQRNAMSIDCDWAGPTRAYIDAYAHVADMAVRPLFAPRPLPVERPAAQVAQSAVAHERLAGMVSPAAAIAAALAGVVAGPSAVAAA</sequence>
<dbReference type="HAMAP" id="MF_00484">
    <property type="entry name" value="Glycogen_synth"/>
    <property type="match status" value="1"/>
</dbReference>
<keyword evidence="6 8" id="KW-0808">Transferase</keyword>
<evidence type="ECO:0000256" key="8">
    <source>
        <dbReference type="HAMAP-Rule" id="MF_00484"/>
    </source>
</evidence>
<dbReference type="GO" id="GO:0005978">
    <property type="term" value="P:glycogen biosynthetic process"/>
    <property type="evidence" value="ECO:0007669"/>
    <property type="project" value="UniProtKB-UniRule"/>
</dbReference>
<dbReference type="GO" id="GO:0004373">
    <property type="term" value="F:alpha-1,4-glucan glucosyltransferase (UDP-glucose donor) activity"/>
    <property type="evidence" value="ECO:0007669"/>
    <property type="project" value="InterPro"/>
</dbReference>
<evidence type="ECO:0000256" key="6">
    <source>
        <dbReference type="ARBA" id="ARBA00022679"/>
    </source>
</evidence>
<dbReference type="PANTHER" id="PTHR45825">
    <property type="entry name" value="GRANULE-BOUND STARCH SYNTHASE 1, CHLOROPLASTIC/AMYLOPLASTIC"/>
    <property type="match status" value="1"/>
</dbReference>
<evidence type="ECO:0000259" key="10">
    <source>
        <dbReference type="Pfam" id="PF08323"/>
    </source>
</evidence>
<evidence type="ECO:0000256" key="5">
    <source>
        <dbReference type="ARBA" id="ARBA00022676"/>
    </source>
</evidence>
<dbReference type="Proteomes" id="UP000006772">
    <property type="component" value="Unassembled WGS sequence"/>
</dbReference>
<evidence type="ECO:0000256" key="2">
    <source>
        <dbReference type="ARBA" id="ARBA00002764"/>
    </source>
</evidence>
<comment type="pathway">
    <text evidence="3 8">Glycan biosynthesis; glycogen biosynthesis.</text>
</comment>
<protein>
    <recommendedName>
        <fullName evidence="8">Glycogen synthase</fullName>
        <ecNumber evidence="8">2.4.1.21</ecNumber>
    </recommendedName>
    <alternativeName>
        <fullName evidence="8">Starch [bacterial glycogen] synthase</fullName>
    </alternativeName>
</protein>
<dbReference type="Pfam" id="PF08323">
    <property type="entry name" value="Glyco_transf_5"/>
    <property type="match status" value="1"/>
</dbReference>
<evidence type="ECO:0000256" key="1">
    <source>
        <dbReference type="ARBA" id="ARBA00001478"/>
    </source>
</evidence>
<dbReference type="CDD" id="cd03791">
    <property type="entry name" value="GT5_Glycogen_synthase_DULL1-like"/>
    <property type="match status" value="1"/>
</dbReference>
<reference evidence="11 12" key="1">
    <citation type="journal article" date="2013" name="Front. Microbiol.">
        <title>The genome of the endophytic bacterium H. frisingense GSF30(T) identifies diverse strategies in the Herbaspirillum genus to interact with plants.</title>
        <authorList>
            <person name="Straub D."/>
            <person name="Rothballer M."/>
            <person name="Hartmann A."/>
            <person name="Ludewig U."/>
        </authorList>
    </citation>
    <scope>NUCLEOTIDE SEQUENCE [LARGE SCALE GENOMIC DNA]</scope>
    <source>
        <strain evidence="11 12">GSF30</strain>
    </source>
</reference>
<feature type="binding site" evidence="8">
    <location>
        <position position="17"/>
    </location>
    <ligand>
        <name>ADP-alpha-D-glucose</name>
        <dbReference type="ChEBI" id="CHEBI:57498"/>
    </ligand>
</feature>
<dbReference type="PANTHER" id="PTHR45825:SF11">
    <property type="entry name" value="ALPHA AMYLASE DOMAIN-CONTAINING PROTEIN"/>
    <property type="match status" value="1"/>
</dbReference>
<dbReference type="GO" id="GO:0009011">
    <property type="term" value="F:alpha-1,4-glucan glucosyltransferase (ADP-glucose donor) activity"/>
    <property type="evidence" value="ECO:0007669"/>
    <property type="project" value="UniProtKB-UniRule"/>
</dbReference>
<gene>
    <name evidence="8 11" type="primary">glgA</name>
    <name evidence="11" type="ORF">HFRIS_013119</name>
</gene>
<keyword evidence="5 8" id="KW-0328">Glycosyltransferase</keyword>
<dbReference type="AlphaFoldDB" id="A0AAI9IDQ2"/>
<comment type="similarity">
    <text evidence="4 8">Belongs to the glycosyltransferase 1 family. Bacterial/plant glycogen synthase subfamily.</text>
</comment>
<evidence type="ECO:0000256" key="4">
    <source>
        <dbReference type="ARBA" id="ARBA00010281"/>
    </source>
</evidence>
<dbReference type="Gene3D" id="3.40.50.2000">
    <property type="entry name" value="Glycogen Phosphorylase B"/>
    <property type="match status" value="2"/>
</dbReference>
<feature type="domain" description="Glycosyl transferase family 1" evidence="9">
    <location>
        <begin position="303"/>
        <end position="454"/>
    </location>
</feature>
<accession>A0AAI9IDQ2</accession>
<comment type="caution">
    <text evidence="11">The sequence shown here is derived from an EMBL/GenBank/DDBJ whole genome shotgun (WGS) entry which is preliminary data.</text>
</comment>
<feature type="domain" description="Starch synthase catalytic" evidence="10">
    <location>
        <begin position="4"/>
        <end position="239"/>
    </location>
</feature>
<dbReference type="RefSeq" id="WP_006463841.1">
    <property type="nucleotide sequence ID" value="NZ_AEEC02000017.1"/>
</dbReference>
<name>A0AAI9IDQ2_9BURK</name>
<evidence type="ECO:0000313" key="12">
    <source>
        <dbReference type="Proteomes" id="UP000006772"/>
    </source>
</evidence>
<dbReference type="InterPro" id="IPR011835">
    <property type="entry name" value="GS/SS"/>
</dbReference>